<evidence type="ECO:0000256" key="3">
    <source>
        <dbReference type="ARBA" id="ARBA00022989"/>
    </source>
</evidence>
<evidence type="ECO:0000256" key="2">
    <source>
        <dbReference type="ARBA" id="ARBA00022692"/>
    </source>
</evidence>
<reference evidence="6" key="1">
    <citation type="submission" date="2020-08" db="EMBL/GenBank/DDBJ databases">
        <title>Genome public.</title>
        <authorList>
            <person name="Liu C."/>
            <person name="Sun Q."/>
        </authorList>
    </citation>
    <scope>NUCLEOTIDE SEQUENCE</scope>
    <source>
        <strain evidence="6">NSJ-55</strain>
    </source>
</reference>
<keyword evidence="4 5" id="KW-0472">Membrane</keyword>
<evidence type="ECO:0000256" key="4">
    <source>
        <dbReference type="ARBA" id="ARBA00023136"/>
    </source>
</evidence>
<organism evidence="6 7">
    <name type="scientific">Mediterraneibacter hominis</name>
    <dbReference type="NCBI Taxonomy" id="2763054"/>
    <lineage>
        <taxon>Bacteria</taxon>
        <taxon>Bacillati</taxon>
        <taxon>Bacillota</taxon>
        <taxon>Clostridia</taxon>
        <taxon>Lachnospirales</taxon>
        <taxon>Lachnospiraceae</taxon>
        <taxon>Mediterraneibacter</taxon>
    </lineage>
</organism>
<name>A0A923LJZ2_9FIRM</name>
<comment type="caution">
    <text evidence="6">The sequence shown here is derived from an EMBL/GenBank/DDBJ whole genome shotgun (WGS) entry which is preliminary data.</text>
</comment>
<evidence type="ECO:0000313" key="7">
    <source>
        <dbReference type="Proteomes" id="UP000652477"/>
    </source>
</evidence>
<keyword evidence="5" id="KW-0975">Bacterial flagellum</keyword>
<keyword evidence="6" id="KW-0282">Flagellum</keyword>
<keyword evidence="2 5" id="KW-0812">Transmembrane</keyword>
<protein>
    <recommendedName>
        <fullName evidence="5">Flagellar protein</fullName>
    </recommendedName>
</protein>
<keyword evidence="6" id="KW-0966">Cell projection</keyword>
<keyword evidence="7" id="KW-1185">Reference proteome</keyword>
<dbReference type="AlphaFoldDB" id="A0A923LJZ2"/>
<keyword evidence="6" id="KW-0969">Cilium</keyword>
<proteinExistence type="inferred from homology"/>
<dbReference type="RefSeq" id="WP_186876021.1">
    <property type="nucleotide sequence ID" value="NZ_JACOPF010000002.1"/>
</dbReference>
<keyword evidence="3 5" id="KW-1133">Transmembrane helix</keyword>
<dbReference type="GO" id="GO:0044781">
    <property type="term" value="P:bacterial-type flagellum organization"/>
    <property type="evidence" value="ECO:0007669"/>
    <property type="project" value="UniProtKB-UniRule"/>
</dbReference>
<evidence type="ECO:0000256" key="5">
    <source>
        <dbReference type="RuleBase" id="RU362064"/>
    </source>
</evidence>
<dbReference type="InterPro" id="IPR022781">
    <property type="entry name" value="Flagellar_biosynth_FliO"/>
</dbReference>
<comment type="subcellular location">
    <subcellularLocation>
        <location evidence="5">Cell membrane</location>
    </subcellularLocation>
    <subcellularLocation>
        <location evidence="5">Bacterial flagellum basal body</location>
    </subcellularLocation>
</comment>
<dbReference type="EMBL" id="JACOPF010000002">
    <property type="protein sequence ID" value="MBC5689349.1"/>
    <property type="molecule type" value="Genomic_DNA"/>
</dbReference>
<dbReference type="Proteomes" id="UP000652477">
    <property type="component" value="Unassembled WGS sequence"/>
</dbReference>
<dbReference type="NCBIfam" id="TIGR03500">
    <property type="entry name" value="FliO_TIGR"/>
    <property type="match status" value="1"/>
</dbReference>
<dbReference type="Pfam" id="PF04347">
    <property type="entry name" value="FliO"/>
    <property type="match status" value="1"/>
</dbReference>
<sequence length="114" mass="12393">MEILTAAGTMAVVAAVLFLAWWCTRKLAGGSAYRGQSRYMKVIDRVAVAQDRSIILIQTGQKIYMAGVASSEITLLAEIEEDDLVPITGQTESPFQDVSFKELIQKVGGKKKNG</sequence>
<comment type="similarity">
    <text evidence="5">Belongs to the FliO/MopB family.</text>
</comment>
<evidence type="ECO:0000256" key="1">
    <source>
        <dbReference type="ARBA" id="ARBA00022475"/>
    </source>
</evidence>
<accession>A0A923LJZ2</accession>
<dbReference type="GO" id="GO:0005886">
    <property type="term" value="C:plasma membrane"/>
    <property type="evidence" value="ECO:0007669"/>
    <property type="project" value="UniProtKB-SubCell"/>
</dbReference>
<gene>
    <name evidence="6" type="primary">fliO</name>
    <name evidence="6" type="ORF">H8S37_10515</name>
</gene>
<feature type="transmembrane region" description="Helical" evidence="5">
    <location>
        <begin position="6"/>
        <end position="24"/>
    </location>
</feature>
<dbReference type="GO" id="GO:0009425">
    <property type="term" value="C:bacterial-type flagellum basal body"/>
    <property type="evidence" value="ECO:0007669"/>
    <property type="project" value="UniProtKB-SubCell"/>
</dbReference>
<keyword evidence="1 5" id="KW-1003">Cell membrane</keyword>
<evidence type="ECO:0000313" key="6">
    <source>
        <dbReference type="EMBL" id="MBC5689349.1"/>
    </source>
</evidence>